<comment type="caution">
    <text evidence="3">The sequence shown here is derived from an EMBL/GenBank/DDBJ whole genome shotgun (WGS) entry which is preliminary data.</text>
</comment>
<proteinExistence type="inferred from homology"/>
<evidence type="ECO:0000313" key="3">
    <source>
        <dbReference type="EMBL" id="KAK7206915.1"/>
    </source>
</evidence>
<organism evidence="3 4">
    <name type="scientific">Myxozyma melibiosi</name>
    <dbReference type="NCBI Taxonomy" id="54550"/>
    <lineage>
        <taxon>Eukaryota</taxon>
        <taxon>Fungi</taxon>
        <taxon>Dikarya</taxon>
        <taxon>Ascomycota</taxon>
        <taxon>Saccharomycotina</taxon>
        <taxon>Lipomycetes</taxon>
        <taxon>Lipomycetales</taxon>
        <taxon>Lipomycetaceae</taxon>
        <taxon>Myxozyma</taxon>
    </lineage>
</organism>
<dbReference type="RefSeq" id="XP_064769948.1">
    <property type="nucleotide sequence ID" value="XM_064914891.1"/>
</dbReference>
<dbReference type="InterPro" id="IPR037518">
    <property type="entry name" value="MPN"/>
</dbReference>
<dbReference type="InterPro" id="IPR000555">
    <property type="entry name" value="JAMM/MPN+_dom"/>
</dbReference>
<comment type="similarity">
    <text evidence="1">Belongs to the peptidase M67A family. CSN6 subfamily.</text>
</comment>
<gene>
    <name evidence="3" type="ORF">BZA70DRAFT_309711</name>
</gene>
<dbReference type="PROSITE" id="PS50249">
    <property type="entry name" value="MPN"/>
    <property type="match status" value="1"/>
</dbReference>
<dbReference type="Pfam" id="PF13012">
    <property type="entry name" value="MitMem_reg"/>
    <property type="match status" value="1"/>
</dbReference>
<keyword evidence="4" id="KW-1185">Reference proteome</keyword>
<dbReference type="Pfam" id="PF01398">
    <property type="entry name" value="JAB"/>
    <property type="match status" value="1"/>
</dbReference>
<evidence type="ECO:0000256" key="1">
    <source>
        <dbReference type="ARBA" id="ARBA00010893"/>
    </source>
</evidence>
<dbReference type="InterPro" id="IPR024969">
    <property type="entry name" value="EIF3F/CSN6-like_C"/>
</dbReference>
<accession>A0ABR1FAP3</accession>
<dbReference type="EMBL" id="JBBJBU010000002">
    <property type="protein sequence ID" value="KAK7206915.1"/>
    <property type="molecule type" value="Genomic_DNA"/>
</dbReference>
<name>A0ABR1FAP3_9ASCO</name>
<sequence>MASSTETDQTPSIVLRNQSGHSTDLTIGLHPLAILNISDYYTRAHLSGKELLGGLIGKQTGRDVSIEQSFEFSVTDGNINEELVVTKLEQFKTCFETLDFVGWFYIPLQPPYEPSEAILSVHQYLAKFHNDTPPLLLILDPRIDSMTTSQKLPITIYETLFTEEGKPVFAEVQHRIESFEAEHVGVLYVAKQDQVVQPSHDAIVSGGSQLAESSTSAQKDVSEDLLHNNDAEEIVSQINSQANAVKMLAARVDIIRRYLEYIMTIPESAFTAADFEILREINALVGQLSTENITAIAQGQQFDGLLAALLGLVTKGVKHGVDLNAKRNTLDVQLRGRMDKIPSLLRP</sequence>
<dbReference type="Gene3D" id="3.40.140.10">
    <property type="entry name" value="Cytidine Deaminase, domain 2"/>
    <property type="match status" value="1"/>
</dbReference>
<dbReference type="PANTHER" id="PTHR10540:SF8">
    <property type="entry name" value="COP9 SIGNALOSOME COMPLEX SUBUNIT 6"/>
    <property type="match status" value="1"/>
</dbReference>
<dbReference type="GeneID" id="90040403"/>
<protein>
    <recommendedName>
        <fullName evidence="2">MPN domain-containing protein</fullName>
    </recommendedName>
</protein>
<dbReference type="Proteomes" id="UP001498771">
    <property type="component" value="Unassembled WGS sequence"/>
</dbReference>
<dbReference type="PANTHER" id="PTHR10540">
    <property type="entry name" value="EUKARYOTIC TRANSLATION INITIATION FACTOR 3 SUBUNIT F-RELATED"/>
    <property type="match status" value="1"/>
</dbReference>
<evidence type="ECO:0000259" key="2">
    <source>
        <dbReference type="PROSITE" id="PS50249"/>
    </source>
</evidence>
<feature type="domain" description="MPN" evidence="2">
    <location>
        <begin position="27"/>
        <end position="163"/>
    </location>
</feature>
<evidence type="ECO:0000313" key="4">
    <source>
        <dbReference type="Proteomes" id="UP001498771"/>
    </source>
</evidence>
<reference evidence="3 4" key="1">
    <citation type="submission" date="2024-03" db="EMBL/GenBank/DDBJ databases">
        <title>Genome-scale model development and genomic sequencing of the oleaginous clade Lipomyces.</title>
        <authorList>
            <consortium name="Lawrence Berkeley National Laboratory"/>
            <person name="Czajka J.J."/>
            <person name="Han Y."/>
            <person name="Kim J."/>
            <person name="Mondo S.J."/>
            <person name="Hofstad B.A."/>
            <person name="Robles A."/>
            <person name="Haridas S."/>
            <person name="Riley R."/>
            <person name="LaButti K."/>
            <person name="Pangilinan J."/>
            <person name="Andreopoulos W."/>
            <person name="Lipzen A."/>
            <person name="Yan J."/>
            <person name="Wang M."/>
            <person name="Ng V."/>
            <person name="Grigoriev I.V."/>
            <person name="Spatafora J.W."/>
            <person name="Magnuson J.K."/>
            <person name="Baker S.E."/>
            <person name="Pomraning K.R."/>
        </authorList>
    </citation>
    <scope>NUCLEOTIDE SEQUENCE [LARGE SCALE GENOMIC DNA]</scope>
    <source>
        <strain evidence="3 4">Phaff 52-87</strain>
    </source>
</reference>